<dbReference type="EMBL" id="CP001145">
    <property type="protein sequence ID" value="ACI18137.1"/>
    <property type="molecule type" value="Genomic_DNA"/>
</dbReference>
<keyword evidence="1" id="KW-0812">Transmembrane</keyword>
<dbReference type="KEGG" id="cpo:COPRO5265_1577"/>
<evidence type="ECO:0000256" key="1">
    <source>
        <dbReference type="SAM" id="Phobius"/>
    </source>
</evidence>
<dbReference type="RefSeq" id="WP_012544787.1">
    <property type="nucleotide sequence ID" value="NC_011295.1"/>
</dbReference>
<feature type="transmembrane region" description="Helical" evidence="1">
    <location>
        <begin position="83"/>
        <end position="104"/>
    </location>
</feature>
<feature type="transmembrane region" description="Helical" evidence="1">
    <location>
        <begin position="12"/>
        <end position="33"/>
    </location>
</feature>
<proteinExistence type="predicted"/>
<evidence type="ECO:0000313" key="2">
    <source>
        <dbReference type="EMBL" id="ACI18137.1"/>
    </source>
</evidence>
<accession>B5Y6F4</accession>
<gene>
    <name evidence="2" type="ordered locus">COPRO5265_1577</name>
</gene>
<organism evidence="2 3">
    <name type="scientific">Coprothermobacter proteolyticus (strain ATCC 35245 / DSM 5265 / OCM 4 / BT)</name>
    <dbReference type="NCBI Taxonomy" id="309798"/>
    <lineage>
        <taxon>Bacteria</taxon>
        <taxon>Pseudomonadati</taxon>
        <taxon>Coprothermobacterota</taxon>
        <taxon>Coprothermobacteria</taxon>
        <taxon>Coprothermobacterales</taxon>
        <taxon>Coprothermobacteraceae</taxon>
        <taxon>Coprothermobacter</taxon>
    </lineage>
</organism>
<keyword evidence="3" id="KW-1185">Reference proteome</keyword>
<keyword evidence="1" id="KW-0472">Membrane</keyword>
<feature type="transmembrane region" description="Helical" evidence="1">
    <location>
        <begin position="160"/>
        <end position="177"/>
    </location>
</feature>
<dbReference type="OrthoDB" id="9797929at2"/>
<dbReference type="eggNOG" id="COG1225">
    <property type="taxonomic scope" value="Bacteria"/>
</dbReference>
<feature type="transmembrane region" description="Helical" evidence="1">
    <location>
        <begin position="214"/>
        <end position="234"/>
    </location>
</feature>
<keyword evidence="1" id="KW-1133">Transmembrane helix</keyword>
<dbReference type="AlphaFoldDB" id="B5Y6F4"/>
<reference evidence="2 3" key="2">
    <citation type="journal article" date="2014" name="Genome Announc.">
        <title>Complete Genome Sequence of Coprothermobacter proteolyticus DSM 5265.</title>
        <authorList>
            <person name="Alexiev A."/>
            <person name="Coil D.A."/>
            <person name="Badger J.H."/>
            <person name="Enticknap J."/>
            <person name="Ward N."/>
            <person name="Robb F.T."/>
            <person name="Eisen J.A."/>
        </authorList>
    </citation>
    <scope>NUCLEOTIDE SEQUENCE [LARGE SCALE GENOMIC DNA]</scope>
    <source>
        <strain evidence="3">ATCC 35245 / DSM 5265 / OCM 4 / BT</strain>
    </source>
</reference>
<reference evidence="3" key="1">
    <citation type="submission" date="2008-08" db="EMBL/GenBank/DDBJ databases">
        <title>The complete genome sequence of Coprothermobacter proteolyticus strain ATCC 5245 / DSM 5265 / BT.</title>
        <authorList>
            <person name="Dodson R.J."/>
            <person name="Durkin A.S."/>
            <person name="Wu M."/>
            <person name="Eisen J."/>
            <person name="Sutton G."/>
        </authorList>
    </citation>
    <scope>NUCLEOTIDE SEQUENCE [LARGE SCALE GENOMIC DNA]</scope>
    <source>
        <strain evidence="3">ATCC 35245 / DSM 5265 / OCM 4 / BT</strain>
    </source>
</reference>
<dbReference type="Proteomes" id="UP000001732">
    <property type="component" value="Chromosome"/>
</dbReference>
<name>B5Y6F4_COPPD</name>
<protein>
    <submittedName>
        <fullName evidence="2">Uncharacterized protein</fullName>
    </submittedName>
</protein>
<feature type="transmembrane region" description="Helical" evidence="1">
    <location>
        <begin position="53"/>
        <end position="76"/>
    </location>
</feature>
<feature type="transmembrane region" description="Helical" evidence="1">
    <location>
        <begin position="124"/>
        <end position="148"/>
    </location>
</feature>
<dbReference type="STRING" id="309798.COPRO5265_1577"/>
<evidence type="ECO:0000313" key="3">
    <source>
        <dbReference type="Proteomes" id="UP000001732"/>
    </source>
</evidence>
<sequence length="241" mass="27198">MKKSITKESKTLVALAVFGVAMGLLEAAVVVYLRQLYYPEGLTLPLKPASSTILLIESSRELATLVMLITAAIAVGENALQSFAYFLYMFGFWDIFYYVFLKVFLDWPASILTWDVLFFVPVPWVSPVLAPIICSLTMIVFGCIAVLLQQKGAHIKIKGVDWALFISGAAVIFYSFIKDYVTFLLSEGLPINIWALARNPNFQQLISQYVPTHYSWYLFFVGELLMVIGMFHVFRCSQPKS</sequence>
<dbReference type="HOGENOM" id="CLU_1281204_0_0_9"/>